<dbReference type="InterPro" id="IPR001849">
    <property type="entry name" value="PH_domain"/>
</dbReference>
<comment type="caution">
    <text evidence="3">The sequence shown here is derived from an EMBL/GenBank/DDBJ whole genome shotgun (WGS) entry which is preliminary data.</text>
</comment>
<dbReference type="PRINTS" id="PR00683">
    <property type="entry name" value="SPECTRINPH"/>
</dbReference>
<evidence type="ECO:0000259" key="2">
    <source>
        <dbReference type="PROSITE" id="PS50003"/>
    </source>
</evidence>
<dbReference type="InterPro" id="IPR001605">
    <property type="entry name" value="PH_dom-spectrin-type"/>
</dbReference>
<protein>
    <submittedName>
        <fullName evidence="3">Spectrin beta chain, non-erythrocytic 1</fullName>
    </submittedName>
</protein>
<dbReference type="InterPro" id="IPR011993">
    <property type="entry name" value="PH-like_dom_sf"/>
</dbReference>
<proteinExistence type="predicted"/>
<feature type="domain" description="PH" evidence="2">
    <location>
        <begin position="74"/>
        <end position="181"/>
    </location>
</feature>
<organism evidence="3 4">
    <name type="scientific">Cichlidogyrus casuarinus</name>
    <dbReference type="NCBI Taxonomy" id="1844966"/>
    <lineage>
        <taxon>Eukaryota</taxon>
        <taxon>Metazoa</taxon>
        <taxon>Spiralia</taxon>
        <taxon>Lophotrochozoa</taxon>
        <taxon>Platyhelminthes</taxon>
        <taxon>Monogenea</taxon>
        <taxon>Monopisthocotylea</taxon>
        <taxon>Dactylogyridea</taxon>
        <taxon>Ancyrocephalidae</taxon>
        <taxon>Cichlidogyrus</taxon>
    </lineage>
</organism>
<dbReference type="CDD" id="cd10571">
    <property type="entry name" value="PH_beta_spectrin"/>
    <property type="match status" value="1"/>
</dbReference>
<keyword evidence="4" id="KW-1185">Reference proteome</keyword>
<evidence type="ECO:0000256" key="1">
    <source>
        <dbReference type="SAM" id="MobiDB-lite"/>
    </source>
</evidence>
<sequence length="242" mass="26144">LEMRAQKSAESEAARRVEREKTIAEAIKEFVILPPLPQGTASPGGTPQKQSHTPGTPTLSTHRDSKSGRPAGPPRDMSGVLVRKHEWESDTKKASARSWHRLYFVLTADDLKLSAYKDERHAKDAESKLFMGGCQVAPASNYTKRPHVFRLRMPNGGESLFQAKDQERMLSWINAINACIQAAGGASPQVGRSSPSTSAVARSATLPPQSSAQSSTGRSPHDTSTSSSGIKSKILTLGRSKK</sequence>
<feature type="region of interest" description="Disordered" evidence="1">
    <location>
        <begin position="185"/>
        <end position="242"/>
    </location>
</feature>
<gene>
    <name evidence="3" type="primary">SPTBN1_4</name>
    <name evidence="3" type="ORF">Ciccas_010336</name>
</gene>
<dbReference type="EMBL" id="JBJKFK010002449">
    <property type="protein sequence ID" value="KAL3311090.1"/>
    <property type="molecule type" value="Genomic_DNA"/>
</dbReference>
<dbReference type="AlphaFoldDB" id="A0ABD2PUG8"/>
<dbReference type="SUPFAM" id="SSF50729">
    <property type="entry name" value="PH domain-like"/>
    <property type="match status" value="1"/>
</dbReference>
<accession>A0ABD2PUG8</accession>
<dbReference type="Pfam" id="PF15410">
    <property type="entry name" value="PH_9"/>
    <property type="match status" value="1"/>
</dbReference>
<dbReference type="Proteomes" id="UP001626550">
    <property type="component" value="Unassembled WGS sequence"/>
</dbReference>
<evidence type="ECO:0000313" key="4">
    <source>
        <dbReference type="Proteomes" id="UP001626550"/>
    </source>
</evidence>
<dbReference type="PROSITE" id="PS50003">
    <property type="entry name" value="PH_DOMAIN"/>
    <property type="match status" value="1"/>
</dbReference>
<name>A0ABD2PUG8_9PLAT</name>
<feature type="compositionally biased region" description="Polar residues" evidence="1">
    <location>
        <begin position="39"/>
        <end position="60"/>
    </location>
</feature>
<reference evidence="3 4" key="1">
    <citation type="submission" date="2024-11" db="EMBL/GenBank/DDBJ databases">
        <title>Adaptive evolution of stress response genes in parasites aligns with host niche diversity.</title>
        <authorList>
            <person name="Hahn C."/>
            <person name="Resl P."/>
        </authorList>
    </citation>
    <scope>NUCLEOTIDE SEQUENCE [LARGE SCALE GENOMIC DNA]</scope>
    <source>
        <strain evidence="3">EGGRZ-B1_66</strain>
        <tissue evidence="3">Body</tissue>
    </source>
</reference>
<dbReference type="PANTHER" id="PTHR37283">
    <property type="entry name" value="PH DOMAIN-CONTAINING PROTEIN YHR131C"/>
    <property type="match status" value="1"/>
</dbReference>
<dbReference type="SMART" id="SM00233">
    <property type="entry name" value="PH"/>
    <property type="match status" value="1"/>
</dbReference>
<feature type="region of interest" description="Disordered" evidence="1">
    <location>
        <begin position="30"/>
        <end position="84"/>
    </location>
</feature>
<dbReference type="PANTHER" id="PTHR37283:SF1">
    <property type="entry name" value="PH DOMAIN-CONTAINING PROTEIN YHR131C"/>
    <property type="match status" value="1"/>
</dbReference>
<evidence type="ECO:0000313" key="3">
    <source>
        <dbReference type="EMBL" id="KAL3311090.1"/>
    </source>
</evidence>
<feature type="compositionally biased region" description="Polar residues" evidence="1">
    <location>
        <begin position="190"/>
        <end position="218"/>
    </location>
</feature>
<dbReference type="InterPro" id="IPR041681">
    <property type="entry name" value="PH_9"/>
</dbReference>
<dbReference type="Gene3D" id="2.30.29.30">
    <property type="entry name" value="Pleckstrin-homology domain (PH domain)/Phosphotyrosine-binding domain (PTB)"/>
    <property type="match status" value="1"/>
</dbReference>
<feature type="compositionally biased region" description="Low complexity" evidence="1">
    <location>
        <begin position="224"/>
        <end position="242"/>
    </location>
</feature>
<dbReference type="FunFam" id="2.30.29.30:FF:000024">
    <property type="entry name" value="Spectrin beta chain"/>
    <property type="match status" value="1"/>
</dbReference>
<feature type="non-terminal residue" evidence="3">
    <location>
        <position position="1"/>
    </location>
</feature>